<dbReference type="OrthoDB" id="10437486at2759"/>
<proteinExistence type="predicted"/>
<name>A0A0J0XHS4_9TREE</name>
<evidence type="ECO:0000313" key="2">
    <source>
        <dbReference type="EMBL" id="KLT40557.1"/>
    </source>
</evidence>
<evidence type="ECO:0000256" key="1">
    <source>
        <dbReference type="SAM" id="MobiDB-lite"/>
    </source>
</evidence>
<dbReference type="InterPro" id="IPR004260">
    <property type="entry name" value="Pyr-dimer_DNA_glycosylase"/>
</dbReference>
<keyword evidence="3" id="KW-1185">Reference proteome</keyword>
<organism evidence="2 3">
    <name type="scientific">Cutaneotrichosporon oleaginosum</name>
    <dbReference type="NCBI Taxonomy" id="879819"/>
    <lineage>
        <taxon>Eukaryota</taxon>
        <taxon>Fungi</taxon>
        <taxon>Dikarya</taxon>
        <taxon>Basidiomycota</taxon>
        <taxon>Agaricomycotina</taxon>
        <taxon>Tremellomycetes</taxon>
        <taxon>Trichosporonales</taxon>
        <taxon>Trichosporonaceae</taxon>
        <taxon>Cutaneotrichosporon</taxon>
    </lineage>
</organism>
<dbReference type="EMBL" id="KQ087233">
    <property type="protein sequence ID" value="KLT40557.1"/>
    <property type="molecule type" value="Genomic_DNA"/>
</dbReference>
<feature type="compositionally biased region" description="Basic and acidic residues" evidence="1">
    <location>
        <begin position="157"/>
        <end position="171"/>
    </location>
</feature>
<gene>
    <name evidence="2" type="ORF">CC85DRAFT_149019</name>
</gene>
<accession>A0A0J0XHS4</accession>
<reference evidence="2 3" key="1">
    <citation type="submission" date="2015-03" db="EMBL/GenBank/DDBJ databases">
        <title>Genomics and transcriptomics of the oil-accumulating basidiomycete yeast T. oleaginosus allow insights into substrate utilization and the diverse evolutionary trajectories of mating systems in fungi.</title>
        <authorList>
            <consortium name="DOE Joint Genome Institute"/>
            <person name="Kourist R."/>
            <person name="Kracht O."/>
            <person name="Bracharz F."/>
            <person name="Lipzen A."/>
            <person name="Nolan M."/>
            <person name="Ohm R."/>
            <person name="Grigoriev I."/>
            <person name="Sun S."/>
            <person name="Heitman J."/>
            <person name="Bruck T."/>
            <person name="Nowrousian M."/>
        </authorList>
    </citation>
    <scope>NUCLEOTIDE SEQUENCE [LARGE SCALE GENOMIC DNA]</scope>
    <source>
        <strain evidence="2 3">IBC0246</strain>
    </source>
</reference>
<evidence type="ECO:0008006" key="4">
    <source>
        <dbReference type="Google" id="ProtNLM"/>
    </source>
</evidence>
<dbReference type="Proteomes" id="UP000053611">
    <property type="component" value="Unassembled WGS sequence"/>
</dbReference>
<feature type="region of interest" description="Disordered" evidence="1">
    <location>
        <begin position="149"/>
        <end position="190"/>
    </location>
</feature>
<protein>
    <recommendedName>
        <fullName evidence="4">DNA lyase</fullName>
    </recommendedName>
</protein>
<dbReference type="GeneID" id="28980175"/>
<evidence type="ECO:0000313" key="3">
    <source>
        <dbReference type="Proteomes" id="UP000053611"/>
    </source>
</evidence>
<dbReference type="RefSeq" id="XP_018277048.1">
    <property type="nucleotide sequence ID" value="XM_018419572.1"/>
</dbReference>
<dbReference type="AlphaFoldDB" id="A0A0J0XHS4"/>
<dbReference type="Pfam" id="PF03013">
    <property type="entry name" value="Pyr_excise"/>
    <property type="match status" value="1"/>
</dbReference>
<sequence>MRLWSVSPALLDRAALIACWREALLAQKVLAGLTKGYTKHPQLTRFRAHPDPLSAIGFFLGELQREATARGYVFNAALIAAPSATPPGIPVHEGQVAYELEWLRSKVRRREPAWLAALEGVEVAMSAAASFVVVPGGIEEWEKIAEPKVKKERRKVKTEEGEGRPKVERTRSAPPRLGSRRSERLAATPR</sequence>